<accession>A0A0Q5TH20</accession>
<keyword evidence="2 7" id="KW-0812">Transmembrane</keyword>
<keyword evidence="3" id="KW-0712">Selenocysteine</keyword>
<feature type="compositionally biased region" description="Gly residues" evidence="6">
    <location>
        <begin position="57"/>
        <end position="81"/>
    </location>
</feature>
<sequence length="104" mass="10864">MAYVDQNGRLWEKRPWDLRRVLAIFVGIWFAIKQLFASFLSPFTGNDNNGDNSRRGSGWGSSSWGGGGGGGGGGGYGGGGLRPNRRIGRIPPPSQSCSAGGCCG</sequence>
<dbReference type="OrthoDB" id="167295at2759"/>
<keyword evidence="9" id="KW-1185">Reference proteome</keyword>
<evidence type="ECO:0000256" key="5">
    <source>
        <dbReference type="ARBA" id="ARBA00023136"/>
    </source>
</evidence>
<evidence type="ECO:0000313" key="8">
    <source>
        <dbReference type="EMBL" id="KQS29771.1"/>
    </source>
</evidence>
<keyword evidence="5 7" id="KW-0472">Membrane</keyword>
<proteinExistence type="predicted"/>
<evidence type="ECO:0000256" key="7">
    <source>
        <dbReference type="SAM" id="Phobius"/>
    </source>
</evidence>
<dbReference type="GO" id="GO:0005789">
    <property type="term" value="C:endoplasmic reticulum membrane"/>
    <property type="evidence" value="ECO:0007669"/>
    <property type="project" value="TreeGrafter"/>
</dbReference>
<feature type="transmembrane region" description="Helical" evidence="7">
    <location>
        <begin position="21"/>
        <end position="40"/>
    </location>
</feature>
<evidence type="ECO:0000256" key="6">
    <source>
        <dbReference type="SAM" id="MobiDB-lite"/>
    </source>
</evidence>
<dbReference type="EMBL" id="CH954180">
    <property type="protein sequence ID" value="KQS29771.1"/>
    <property type="molecule type" value="Genomic_DNA"/>
</dbReference>
<dbReference type="AlphaFoldDB" id="A0A0Q5TH20"/>
<evidence type="ECO:0000256" key="1">
    <source>
        <dbReference type="ARBA" id="ARBA00004167"/>
    </source>
</evidence>
<protein>
    <submittedName>
        <fullName evidence="8">Uncharacterized protein, isoform C</fullName>
    </submittedName>
</protein>
<dbReference type="GO" id="GO:0005794">
    <property type="term" value="C:Golgi apparatus"/>
    <property type="evidence" value="ECO:0007669"/>
    <property type="project" value="TreeGrafter"/>
</dbReference>
<evidence type="ECO:0000256" key="3">
    <source>
        <dbReference type="ARBA" id="ARBA00022933"/>
    </source>
</evidence>
<comment type="subcellular location">
    <subcellularLocation>
        <location evidence="1">Membrane</location>
        <topology evidence="1">Single-pass membrane protein</topology>
    </subcellularLocation>
</comment>
<dbReference type="Pfam" id="PF10961">
    <property type="entry name" value="SelK_SelG"/>
    <property type="match status" value="1"/>
</dbReference>
<dbReference type="PANTHER" id="PTHR16875">
    <property type="entry name" value="SELENOPROTEIN K"/>
    <property type="match status" value="1"/>
</dbReference>
<dbReference type="InterPro" id="IPR024491">
    <property type="entry name" value="Se_SelK/SelG"/>
</dbReference>
<reference evidence="8 9" key="2">
    <citation type="journal article" date="2008" name="Bioinformatics">
        <title>Assembly reconciliation.</title>
        <authorList>
            <person name="Zimin A.V."/>
            <person name="Smith D.R."/>
            <person name="Sutton G."/>
            <person name="Yorke J.A."/>
        </authorList>
    </citation>
    <scope>NUCLEOTIDE SEQUENCE [LARGE SCALE GENOMIC DNA]</scope>
    <source>
        <strain evidence="8 9">TSC#14021-0224.01</strain>
    </source>
</reference>
<evidence type="ECO:0000256" key="4">
    <source>
        <dbReference type="ARBA" id="ARBA00022989"/>
    </source>
</evidence>
<dbReference type="PANTHER" id="PTHR16875:SF0">
    <property type="entry name" value="SELENOPROTEIN K"/>
    <property type="match status" value="1"/>
</dbReference>
<evidence type="ECO:0000313" key="9">
    <source>
        <dbReference type="Proteomes" id="UP000008711"/>
    </source>
</evidence>
<dbReference type="GO" id="GO:0006816">
    <property type="term" value="P:calcium ion transport"/>
    <property type="evidence" value="ECO:0007669"/>
    <property type="project" value="TreeGrafter"/>
</dbReference>
<name>A0A0Q5TH20_DROER</name>
<evidence type="ECO:0000256" key="2">
    <source>
        <dbReference type="ARBA" id="ARBA00022692"/>
    </source>
</evidence>
<dbReference type="GO" id="GO:0032469">
    <property type="term" value="P:endoplasmic reticulum calcium ion homeostasis"/>
    <property type="evidence" value="ECO:0007669"/>
    <property type="project" value="TreeGrafter"/>
</dbReference>
<reference evidence="8 9" key="1">
    <citation type="journal article" date="2007" name="Nature">
        <title>Evolution of genes and genomes on the Drosophila phylogeny.</title>
        <authorList>
            <consortium name="Drosophila 12 Genomes Consortium"/>
            <person name="Clark A.G."/>
            <person name="Eisen M.B."/>
            <person name="Smith D.R."/>
            <person name="Bergman C.M."/>
            <person name="Oliver B."/>
            <person name="Markow T.A."/>
            <person name="Kaufman T.C."/>
            <person name="Kellis M."/>
            <person name="Gelbart W."/>
            <person name="Iyer V.N."/>
            <person name="Pollard D.A."/>
            <person name="Sackton T.B."/>
            <person name="Larracuente A.M."/>
            <person name="Singh N.D."/>
            <person name="Abad J.P."/>
            <person name="Abt D.N."/>
            <person name="Adryan B."/>
            <person name="Aguade M."/>
            <person name="Akashi H."/>
            <person name="Anderson W.W."/>
            <person name="Aquadro C.F."/>
            <person name="Ardell D.H."/>
            <person name="Arguello R."/>
            <person name="Artieri C.G."/>
            <person name="Barbash D.A."/>
            <person name="Barker D."/>
            <person name="Barsanti P."/>
            <person name="Batterham P."/>
            <person name="Batzoglou S."/>
            <person name="Begun D."/>
            <person name="Bhutkar A."/>
            <person name="Blanco E."/>
            <person name="Bosak S.A."/>
            <person name="Bradley R.K."/>
            <person name="Brand A.D."/>
            <person name="Brent M.R."/>
            <person name="Brooks A.N."/>
            <person name="Brown R.H."/>
            <person name="Butlin R.K."/>
            <person name="Caggese C."/>
            <person name="Calvi B.R."/>
            <person name="Bernardo de Carvalho A."/>
            <person name="Caspi A."/>
            <person name="Castrezana S."/>
            <person name="Celniker S.E."/>
            <person name="Chang J.L."/>
            <person name="Chapple C."/>
            <person name="Chatterji S."/>
            <person name="Chinwalla A."/>
            <person name="Civetta A."/>
            <person name="Clifton S.W."/>
            <person name="Comeron J.M."/>
            <person name="Costello J.C."/>
            <person name="Coyne J.A."/>
            <person name="Daub J."/>
            <person name="David R.G."/>
            <person name="Delcher A.L."/>
            <person name="Delehaunty K."/>
            <person name="Do C.B."/>
            <person name="Ebling H."/>
            <person name="Edwards K."/>
            <person name="Eickbush T."/>
            <person name="Evans J.D."/>
            <person name="Filipski A."/>
            <person name="Findeiss S."/>
            <person name="Freyhult E."/>
            <person name="Fulton L."/>
            <person name="Fulton R."/>
            <person name="Garcia A.C."/>
            <person name="Gardiner A."/>
            <person name="Garfield D.A."/>
            <person name="Garvin B.E."/>
            <person name="Gibson G."/>
            <person name="Gilbert D."/>
            <person name="Gnerre S."/>
            <person name="Godfrey J."/>
            <person name="Good R."/>
            <person name="Gotea V."/>
            <person name="Gravely B."/>
            <person name="Greenberg A.J."/>
            <person name="Griffiths-Jones S."/>
            <person name="Gross S."/>
            <person name="Guigo R."/>
            <person name="Gustafson E.A."/>
            <person name="Haerty W."/>
            <person name="Hahn M.W."/>
            <person name="Halligan D.L."/>
            <person name="Halpern A.L."/>
            <person name="Halter G.M."/>
            <person name="Han M.V."/>
            <person name="Heger A."/>
            <person name="Hillier L."/>
            <person name="Hinrichs A.S."/>
            <person name="Holmes I."/>
            <person name="Hoskins R.A."/>
            <person name="Hubisz M.J."/>
            <person name="Hultmark D."/>
            <person name="Huntley M.A."/>
            <person name="Jaffe D.B."/>
            <person name="Jagadeeshan S."/>
            <person name="Jeck W.R."/>
            <person name="Johnson J."/>
            <person name="Jones C.D."/>
            <person name="Jordan W.C."/>
            <person name="Karpen G.H."/>
            <person name="Kataoka E."/>
            <person name="Keightley P.D."/>
            <person name="Kheradpour P."/>
            <person name="Kirkness E.F."/>
            <person name="Koerich L.B."/>
            <person name="Kristiansen K."/>
            <person name="Kudrna D."/>
            <person name="Kulathinal R.J."/>
            <person name="Kumar S."/>
            <person name="Kwok R."/>
            <person name="Lander E."/>
            <person name="Langley C.H."/>
            <person name="Lapoint R."/>
            <person name="Lazzaro B.P."/>
            <person name="Lee S.J."/>
            <person name="Levesque L."/>
            <person name="Li R."/>
            <person name="Lin C.F."/>
            <person name="Lin M.F."/>
            <person name="Lindblad-Toh K."/>
            <person name="Llopart A."/>
            <person name="Long M."/>
            <person name="Low L."/>
            <person name="Lozovsky E."/>
            <person name="Lu J."/>
            <person name="Luo M."/>
            <person name="Machado C.A."/>
            <person name="Makalowski W."/>
            <person name="Marzo M."/>
            <person name="Matsuda M."/>
            <person name="Matzkin L."/>
            <person name="McAllister B."/>
            <person name="McBride C.S."/>
            <person name="McKernan B."/>
            <person name="McKernan K."/>
            <person name="Mendez-Lago M."/>
            <person name="Minx P."/>
            <person name="Mollenhauer M.U."/>
            <person name="Montooth K."/>
            <person name="Mount S.M."/>
            <person name="Mu X."/>
            <person name="Myers E."/>
            <person name="Negre B."/>
            <person name="Newfeld S."/>
            <person name="Nielsen R."/>
            <person name="Noor M.A."/>
            <person name="O'Grady P."/>
            <person name="Pachter L."/>
            <person name="Papaceit M."/>
            <person name="Parisi M.J."/>
            <person name="Parisi M."/>
            <person name="Parts L."/>
            <person name="Pedersen J.S."/>
            <person name="Pesole G."/>
            <person name="Phillippy A.M."/>
            <person name="Ponting C.P."/>
            <person name="Pop M."/>
            <person name="Porcelli D."/>
            <person name="Powell J.R."/>
            <person name="Prohaska S."/>
            <person name="Pruitt K."/>
            <person name="Puig M."/>
            <person name="Quesneville H."/>
            <person name="Ram K.R."/>
            <person name="Rand D."/>
            <person name="Rasmussen M.D."/>
            <person name="Reed L.K."/>
            <person name="Reenan R."/>
            <person name="Reily A."/>
            <person name="Remington K.A."/>
            <person name="Rieger T.T."/>
            <person name="Ritchie M.G."/>
            <person name="Robin C."/>
            <person name="Rogers Y.H."/>
            <person name="Rohde C."/>
            <person name="Rozas J."/>
            <person name="Rubenfield M.J."/>
            <person name="Ruiz A."/>
            <person name="Russo S."/>
            <person name="Salzberg S.L."/>
            <person name="Sanchez-Gracia A."/>
            <person name="Saranga D.J."/>
            <person name="Sato H."/>
            <person name="Schaeffer S.W."/>
            <person name="Schatz M.C."/>
            <person name="Schlenke T."/>
            <person name="Schwartz R."/>
            <person name="Segarra C."/>
            <person name="Singh R.S."/>
            <person name="Sirot L."/>
            <person name="Sirota M."/>
            <person name="Sisneros N.B."/>
            <person name="Smith C.D."/>
            <person name="Smith T.F."/>
            <person name="Spieth J."/>
            <person name="Stage D.E."/>
            <person name="Stark A."/>
            <person name="Stephan W."/>
            <person name="Strausberg R.L."/>
            <person name="Strempel S."/>
            <person name="Sturgill D."/>
            <person name="Sutton G."/>
            <person name="Sutton G.G."/>
            <person name="Tao W."/>
            <person name="Teichmann S."/>
            <person name="Tobari Y.N."/>
            <person name="Tomimura Y."/>
            <person name="Tsolas J.M."/>
            <person name="Valente V.L."/>
            <person name="Venter E."/>
            <person name="Venter J.C."/>
            <person name="Vicario S."/>
            <person name="Vieira F.G."/>
            <person name="Vilella A.J."/>
            <person name="Villasante A."/>
            <person name="Walenz B."/>
            <person name="Wang J."/>
            <person name="Wasserman M."/>
            <person name="Watts T."/>
            <person name="Wilson D."/>
            <person name="Wilson R.K."/>
            <person name="Wing R.A."/>
            <person name="Wolfner M.F."/>
            <person name="Wong A."/>
            <person name="Wong G.K."/>
            <person name="Wu C.I."/>
            <person name="Wu G."/>
            <person name="Yamamoto D."/>
            <person name="Yang H.P."/>
            <person name="Yang S.P."/>
            <person name="Yorke J.A."/>
            <person name="Yoshida K."/>
            <person name="Zdobnov E."/>
            <person name="Zhang P."/>
            <person name="Zhang Y."/>
            <person name="Zimin A.V."/>
            <person name="Baldwin J."/>
            <person name="Abdouelleil A."/>
            <person name="Abdulkadir J."/>
            <person name="Abebe A."/>
            <person name="Abera B."/>
            <person name="Abreu J."/>
            <person name="Acer S.C."/>
            <person name="Aftuck L."/>
            <person name="Alexander A."/>
            <person name="An P."/>
            <person name="Anderson E."/>
            <person name="Anderson S."/>
            <person name="Arachi H."/>
            <person name="Azer M."/>
            <person name="Bachantsang P."/>
            <person name="Barry A."/>
            <person name="Bayul T."/>
            <person name="Berlin A."/>
            <person name="Bessette D."/>
            <person name="Bloom T."/>
            <person name="Blye J."/>
            <person name="Boguslavskiy L."/>
            <person name="Bonnet C."/>
            <person name="Boukhgalter B."/>
            <person name="Bourzgui I."/>
            <person name="Brown A."/>
            <person name="Cahill P."/>
            <person name="Channer S."/>
            <person name="Cheshatsang Y."/>
            <person name="Chuda L."/>
            <person name="Citroen M."/>
            <person name="Collymore A."/>
            <person name="Cooke P."/>
            <person name="Costello M."/>
            <person name="D'Aco K."/>
            <person name="Daza R."/>
            <person name="De Haan G."/>
            <person name="DeGray S."/>
            <person name="DeMaso C."/>
            <person name="Dhargay N."/>
            <person name="Dooley K."/>
            <person name="Dooley E."/>
            <person name="Doricent M."/>
            <person name="Dorje P."/>
            <person name="Dorjee K."/>
            <person name="Dupes A."/>
            <person name="Elong R."/>
            <person name="Falk J."/>
            <person name="Farina A."/>
            <person name="Faro S."/>
            <person name="Ferguson D."/>
            <person name="Fisher S."/>
            <person name="Foley C.D."/>
            <person name="Franke A."/>
            <person name="Friedrich D."/>
            <person name="Gadbois L."/>
            <person name="Gearin G."/>
            <person name="Gearin C.R."/>
            <person name="Giannoukos G."/>
            <person name="Goode T."/>
            <person name="Graham J."/>
            <person name="Grandbois E."/>
            <person name="Grewal S."/>
            <person name="Gyaltsen K."/>
            <person name="Hafez N."/>
            <person name="Hagos B."/>
            <person name="Hall J."/>
            <person name="Henson C."/>
            <person name="Hollinger A."/>
            <person name="Honan T."/>
            <person name="Huard M.D."/>
            <person name="Hughes L."/>
            <person name="Hurhula B."/>
            <person name="Husby M.E."/>
            <person name="Kamat A."/>
            <person name="Kanga B."/>
            <person name="Kashin S."/>
            <person name="Khazanovich D."/>
            <person name="Kisner P."/>
            <person name="Lance K."/>
            <person name="Lara M."/>
            <person name="Lee W."/>
            <person name="Lennon N."/>
            <person name="Letendre F."/>
            <person name="LeVine R."/>
            <person name="Lipovsky A."/>
            <person name="Liu X."/>
            <person name="Liu J."/>
            <person name="Liu S."/>
            <person name="Lokyitsang T."/>
            <person name="Lokyitsang Y."/>
            <person name="Lubonja R."/>
            <person name="Lui A."/>
            <person name="MacDonald P."/>
            <person name="Magnisalis V."/>
            <person name="Maru K."/>
            <person name="Matthews C."/>
            <person name="McCusker W."/>
            <person name="McDonough S."/>
            <person name="Mehta T."/>
            <person name="Meldrim J."/>
            <person name="Meneus L."/>
            <person name="Mihai O."/>
            <person name="Mihalev A."/>
            <person name="Mihova T."/>
            <person name="Mittelman R."/>
            <person name="Mlenga V."/>
            <person name="Montmayeur A."/>
            <person name="Mulrain L."/>
            <person name="Navidi A."/>
            <person name="Naylor J."/>
            <person name="Negash T."/>
            <person name="Nguyen T."/>
            <person name="Nguyen N."/>
            <person name="Nicol R."/>
            <person name="Norbu C."/>
            <person name="Norbu N."/>
            <person name="Novod N."/>
            <person name="O'Neill B."/>
            <person name="Osman S."/>
            <person name="Markiewicz E."/>
            <person name="Oyono O.L."/>
            <person name="Patti C."/>
            <person name="Phunkhang P."/>
            <person name="Pierre F."/>
            <person name="Priest M."/>
            <person name="Raghuraman S."/>
            <person name="Rege F."/>
            <person name="Reyes R."/>
            <person name="Rise C."/>
            <person name="Rogov P."/>
            <person name="Ross K."/>
            <person name="Ryan E."/>
            <person name="Settipalli S."/>
            <person name="Shea T."/>
            <person name="Sherpa N."/>
            <person name="Shi L."/>
            <person name="Shih D."/>
            <person name="Sparrow T."/>
            <person name="Spaulding J."/>
            <person name="Stalker J."/>
            <person name="Stange-Thomann N."/>
            <person name="Stavropoulos S."/>
            <person name="Stone C."/>
            <person name="Strader C."/>
            <person name="Tesfaye S."/>
            <person name="Thomson T."/>
            <person name="Thoulutsang Y."/>
            <person name="Thoulutsang D."/>
            <person name="Topham K."/>
            <person name="Topping I."/>
            <person name="Tsamla T."/>
            <person name="Vassiliev H."/>
            <person name="Vo A."/>
            <person name="Wangchuk T."/>
            <person name="Wangdi T."/>
            <person name="Weiand M."/>
            <person name="Wilkinson J."/>
            <person name="Wilson A."/>
            <person name="Yadav S."/>
            <person name="Young G."/>
            <person name="Yu Q."/>
            <person name="Zembek L."/>
            <person name="Zhong D."/>
            <person name="Zimmer A."/>
            <person name="Zwirko Z."/>
            <person name="Jaffe D.B."/>
            <person name="Alvarez P."/>
            <person name="Brockman W."/>
            <person name="Butler J."/>
            <person name="Chin C."/>
            <person name="Gnerre S."/>
            <person name="Grabherr M."/>
            <person name="Kleber M."/>
            <person name="Mauceli E."/>
            <person name="MacCallum I."/>
        </authorList>
    </citation>
    <scope>NUCLEOTIDE SEQUENCE [LARGE SCALE GENOMIC DNA]</scope>
    <source>
        <strain evidence="8 9">TSC#14021-0224.01</strain>
    </source>
</reference>
<gene>
    <name evidence="8" type="primary">Dere\GG18452</name>
    <name evidence="8" type="synonym">dere_GLEANR_3288</name>
    <name evidence="8" type="synonym">GG18452</name>
    <name evidence="8" type="ORF">Dere_GG18452</name>
</gene>
<dbReference type="Proteomes" id="UP000008711">
    <property type="component" value="Unassembled WGS sequence"/>
</dbReference>
<keyword evidence="4 7" id="KW-1133">Transmembrane helix</keyword>
<organism evidence="8 9">
    <name type="scientific">Drosophila erecta</name>
    <name type="common">Fruit fly</name>
    <dbReference type="NCBI Taxonomy" id="7220"/>
    <lineage>
        <taxon>Eukaryota</taxon>
        <taxon>Metazoa</taxon>
        <taxon>Ecdysozoa</taxon>
        <taxon>Arthropoda</taxon>
        <taxon>Hexapoda</taxon>
        <taxon>Insecta</taxon>
        <taxon>Pterygota</taxon>
        <taxon>Neoptera</taxon>
        <taxon>Endopterygota</taxon>
        <taxon>Diptera</taxon>
        <taxon>Brachycera</taxon>
        <taxon>Muscomorpha</taxon>
        <taxon>Ephydroidea</taxon>
        <taxon>Drosophilidae</taxon>
        <taxon>Drosophila</taxon>
        <taxon>Sophophora</taxon>
    </lineage>
</organism>
<feature type="region of interest" description="Disordered" evidence="6">
    <location>
        <begin position="47"/>
        <end position="104"/>
    </location>
</feature>